<reference evidence="1" key="1">
    <citation type="submission" date="2019-08" db="EMBL/GenBank/DDBJ databases">
        <authorList>
            <person name="Kucharzyk K."/>
            <person name="Murdoch R.W."/>
            <person name="Higgins S."/>
            <person name="Loffler F."/>
        </authorList>
    </citation>
    <scope>NUCLEOTIDE SEQUENCE</scope>
</reference>
<dbReference type="NCBIfam" id="TIGR01200">
    <property type="entry name" value="GLPGLI"/>
    <property type="match status" value="1"/>
</dbReference>
<protein>
    <recommendedName>
        <fullName evidence="2">GLPGLI family protein</fullName>
    </recommendedName>
</protein>
<proteinExistence type="predicted"/>
<dbReference type="Pfam" id="PF09697">
    <property type="entry name" value="Porph_ging"/>
    <property type="match status" value="1"/>
</dbReference>
<accession>A0A644YV49</accession>
<dbReference type="AlphaFoldDB" id="A0A644YV49"/>
<organism evidence="1">
    <name type="scientific">bioreactor metagenome</name>
    <dbReference type="NCBI Taxonomy" id="1076179"/>
    <lineage>
        <taxon>unclassified sequences</taxon>
        <taxon>metagenomes</taxon>
        <taxon>ecological metagenomes</taxon>
    </lineage>
</organism>
<sequence>MKKSVSIINSLLLLFLSAKAQSIKETQNSAIFRIIYRAEQQAIKNGDPFVITDTMALDIENSYSVYYDWRLRTIDSTDNSNFLKMKRLRFSTDKQELERRLELNMKVDETTGGRKAETAYIFKERLSNEVITLGRDNDLKYKYKVAESIVLDWEILADTATILNYHCMKAVTQFRGRRYYAWFTIDIPINDGPWKFHGLPGMIMKIEDSDNVFCMTAIGLEKIDPPILKVNDILNNTFETIDYKLFNKLKQNKYQKVGYGFYESSNSIIFFYNINNTITYPEMEIGE</sequence>
<evidence type="ECO:0000313" key="1">
    <source>
        <dbReference type="EMBL" id="MPM31721.1"/>
    </source>
</evidence>
<dbReference type="EMBL" id="VSSQ01006155">
    <property type="protein sequence ID" value="MPM31721.1"/>
    <property type="molecule type" value="Genomic_DNA"/>
</dbReference>
<name>A0A644YV49_9ZZZZ</name>
<comment type="caution">
    <text evidence="1">The sequence shown here is derived from an EMBL/GenBank/DDBJ whole genome shotgun (WGS) entry which is preliminary data.</text>
</comment>
<evidence type="ECO:0008006" key="2">
    <source>
        <dbReference type="Google" id="ProtNLM"/>
    </source>
</evidence>
<gene>
    <name evidence="1" type="ORF">SDC9_78278</name>
</gene>
<dbReference type="InterPro" id="IPR005901">
    <property type="entry name" value="GLPGLI"/>
</dbReference>